<dbReference type="GO" id="GO:0005525">
    <property type="term" value="F:GTP binding"/>
    <property type="evidence" value="ECO:0000318"/>
    <property type="project" value="GO_Central"/>
</dbReference>
<evidence type="ECO:0000256" key="11">
    <source>
        <dbReference type="ARBA" id="ARBA00023128"/>
    </source>
</evidence>
<keyword evidence="9" id="KW-0106">Calcium</keyword>
<keyword evidence="8" id="KW-0378">Hydrolase</keyword>
<dbReference type="VEuPathDB" id="AmoebaDB:DICPUDRAFT_168763"/>
<dbReference type="GO" id="GO:0007264">
    <property type="term" value="P:small GTPase-mediated signal transduction"/>
    <property type="evidence" value="ECO:0007669"/>
    <property type="project" value="InterPro"/>
</dbReference>
<dbReference type="GO" id="GO:0007005">
    <property type="term" value="P:mitochondrion organization"/>
    <property type="evidence" value="ECO:0007669"/>
    <property type="project" value="EnsemblProtists"/>
</dbReference>
<dbReference type="InterPro" id="IPR003578">
    <property type="entry name" value="Small_GTPase_Rho"/>
</dbReference>
<evidence type="ECO:0000313" key="17">
    <source>
        <dbReference type="EMBL" id="EGC28722.1"/>
    </source>
</evidence>
<dbReference type="PROSITE" id="PS51419">
    <property type="entry name" value="RAB"/>
    <property type="match status" value="1"/>
</dbReference>
<keyword evidence="11" id="KW-0496">Mitochondrion</keyword>
<dbReference type="PROSITE" id="PS50222">
    <property type="entry name" value="EF_HAND_2"/>
    <property type="match status" value="2"/>
</dbReference>
<dbReference type="GO" id="GO:0005509">
    <property type="term" value="F:calcium ion binding"/>
    <property type="evidence" value="ECO:0007669"/>
    <property type="project" value="InterPro"/>
</dbReference>
<evidence type="ECO:0000313" key="18">
    <source>
        <dbReference type="Proteomes" id="UP000001064"/>
    </source>
</evidence>
<dbReference type="PROSITE" id="PS00018">
    <property type="entry name" value="EF_HAND_1"/>
    <property type="match status" value="2"/>
</dbReference>
<dbReference type="FunFam" id="3.40.50.300:FF:004694">
    <property type="entry name" value="Probable mitochondrial Rho GTPase gemA"/>
    <property type="match status" value="1"/>
</dbReference>
<dbReference type="GO" id="GO:0030865">
    <property type="term" value="P:cortical cytoskeleton organization"/>
    <property type="evidence" value="ECO:0000318"/>
    <property type="project" value="GO_Central"/>
</dbReference>
<evidence type="ECO:0000256" key="7">
    <source>
        <dbReference type="ARBA" id="ARBA00022787"/>
    </source>
</evidence>
<dbReference type="GO" id="GO:0007165">
    <property type="term" value="P:signal transduction"/>
    <property type="evidence" value="ECO:0000318"/>
    <property type="project" value="GO_Central"/>
</dbReference>
<dbReference type="AlphaFoldDB" id="F1A505"/>
<dbReference type="GO" id="GO:0005741">
    <property type="term" value="C:mitochondrial outer membrane"/>
    <property type="evidence" value="ECO:0007669"/>
    <property type="project" value="UniProtKB-SubCell"/>
</dbReference>
<dbReference type="GO" id="GO:0031410">
    <property type="term" value="C:cytoplasmic vesicle"/>
    <property type="evidence" value="ECO:0000318"/>
    <property type="project" value="GO_Central"/>
</dbReference>
<dbReference type="InterPro" id="IPR021181">
    <property type="entry name" value="Miro"/>
</dbReference>
<dbReference type="GO" id="GO:0007163">
    <property type="term" value="P:establishment or maintenance of cell polarity"/>
    <property type="evidence" value="ECO:0000318"/>
    <property type="project" value="GO_Central"/>
</dbReference>
<evidence type="ECO:0000256" key="1">
    <source>
        <dbReference type="ARBA" id="ARBA00004200"/>
    </source>
</evidence>
<dbReference type="PROSITE" id="PS51423">
    <property type="entry name" value="MIRO"/>
    <property type="match status" value="1"/>
</dbReference>
<keyword evidence="3 14" id="KW-0812">Transmembrane</keyword>
<sequence length="607" mass="69065">KPNLKICLVGDENVGKTTLINSFILESFMEVTQKVLPEVTIPAEFGNQICTTRIIDTHDDGKNGKTQMNMEIRIADAIVIVYSVDRFDTFLNIRMKWIPLINQLRGSNKPPIIIVGNKLDLHQVEFDANKSQIEETIQYFRSTYPNTIQWVECSAKTLENLPDLLYSAQTSVFFPERVLYNREENKMTEGCEKALKRIFKLCDHDNDGSLSEEEINYFQTKCGHESMTSDEIQNIQQFVLSKIPDGVDSNGFTEKVHANILWTSLRAFQYDDDLNLLDEYLHPQINVPPQHNTVLSASGNAFFKALFEKYDSDSDGILSSPDLVSLFSTTPRIPWEIGFEKHFNTDKDSNLTLSGFLSLWNLQTYDDYKVTLEYLAYFGSQTEQNNLDMIGFSKSRELDIKNGQFSRNIVNCYVFGEEAVGKTTFLNTFIGKTFSHLYNPTSNDSFRVCGHLLKNKYLILNEFVGDKIPATELKNKADLVCLLYDVNSDQSFKFIENIYNQIKQNQLNIPILFIKTKTNNATTGGSGSSHTDSKVIESFFKSNKNFTPKEFSISSSNSIYHEMMETIINSTYNVPAKQENNNLAKYLLIAGGIAGVGFIITKYVLKK</sequence>
<dbReference type="GO" id="GO:0032956">
    <property type="term" value="P:regulation of actin cytoskeleton organization"/>
    <property type="evidence" value="ECO:0000318"/>
    <property type="project" value="GO_Central"/>
</dbReference>
<keyword evidence="13 14" id="KW-0472">Membrane</keyword>
<dbReference type="GO" id="GO:0007015">
    <property type="term" value="P:actin filament organization"/>
    <property type="evidence" value="ECO:0000318"/>
    <property type="project" value="GO_Central"/>
</dbReference>
<keyword evidence="6" id="KW-0547">Nucleotide-binding</keyword>
<evidence type="ECO:0000256" key="12">
    <source>
        <dbReference type="ARBA" id="ARBA00023134"/>
    </source>
</evidence>
<feature type="domain" description="Miro" evidence="16">
    <location>
        <begin position="1"/>
        <end position="174"/>
    </location>
</feature>
<dbReference type="EMBL" id="GL871557">
    <property type="protein sequence ID" value="EGC28722.1"/>
    <property type="molecule type" value="Genomic_DNA"/>
</dbReference>
<dbReference type="InterPro" id="IPR005225">
    <property type="entry name" value="Small_GTP-bd"/>
</dbReference>
<dbReference type="InterPro" id="IPR027417">
    <property type="entry name" value="P-loop_NTPase"/>
</dbReference>
<dbReference type="InterPro" id="IPR002048">
    <property type="entry name" value="EF_hand_dom"/>
</dbReference>
<dbReference type="GO" id="GO:0008360">
    <property type="term" value="P:regulation of cell shape"/>
    <property type="evidence" value="ECO:0000318"/>
    <property type="project" value="GO_Central"/>
</dbReference>
<dbReference type="GO" id="GO:0005856">
    <property type="term" value="C:cytoskeleton"/>
    <property type="evidence" value="ECO:0000318"/>
    <property type="project" value="GO_Central"/>
</dbReference>
<dbReference type="InterPro" id="IPR001806">
    <property type="entry name" value="Small_GTPase"/>
</dbReference>
<dbReference type="GeneID" id="10510401"/>
<keyword evidence="12" id="KW-0342">GTP-binding</keyword>
<dbReference type="GO" id="GO:0003924">
    <property type="term" value="F:GTPase activity"/>
    <property type="evidence" value="ECO:0000318"/>
    <property type="project" value="GO_Central"/>
</dbReference>
<dbReference type="PANTHER" id="PTHR24072">
    <property type="entry name" value="RHO FAMILY GTPASE"/>
    <property type="match status" value="1"/>
</dbReference>
<dbReference type="SMART" id="SM00175">
    <property type="entry name" value="RAB"/>
    <property type="match status" value="1"/>
</dbReference>
<organism evidence="17 18">
    <name type="scientific">Dictyostelium purpureum</name>
    <name type="common">Slime mold</name>
    <dbReference type="NCBI Taxonomy" id="5786"/>
    <lineage>
        <taxon>Eukaryota</taxon>
        <taxon>Amoebozoa</taxon>
        <taxon>Evosea</taxon>
        <taxon>Eumycetozoa</taxon>
        <taxon>Dictyostelia</taxon>
        <taxon>Dictyosteliales</taxon>
        <taxon>Dictyosteliaceae</taxon>
        <taxon>Dictyostelium</taxon>
    </lineage>
</organism>
<dbReference type="Pfam" id="PF08356">
    <property type="entry name" value="EF_assoc_2"/>
    <property type="match status" value="1"/>
</dbReference>
<comment type="subcellular location">
    <subcellularLocation>
        <location evidence="1">Mitochondrion outer membrane</location>
        <topology evidence="1">Single-pass type IV membrane protein</topology>
    </subcellularLocation>
</comment>
<evidence type="ECO:0000256" key="13">
    <source>
        <dbReference type="ARBA" id="ARBA00023136"/>
    </source>
</evidence>
<dbReference type="KEGG" id="dpp:DICPUDRAFT_168763"/>
<comment type="similarity">
    <text evidence="2">Belongs to the mitochondrial Rho GTPase family.</text>
</comment>
<dbReference type="InterPro" id="IPR020860">
    <property type="entry name" value="MIRO_dom"/>
</dbReference>
<dbReference type="SMART" id="SM00174">
    <property type="entry name" value="RHO"/>
    <property type="match status" value="1"/>
</dbReference>
<feature type="non-terminal residue" evidence="17">
    <location>
        <position position="1"/>
    </location>
</feature>
<dbReference type="GO" id="GO:0019901">
    <property type="term" value="F:protein kinase binding"/>
    <property type="evidence" value="ECO:0000318"/>
    <property type="project" value="GO_Central"/>
</dbReference>
<dbReference type="InterPro" id="IPR013566">
    <property type="entry name" value="EF_hand_assoc_1"/>
</dbReference>
<dbReference type="PIRSF" id="PIRSF037488">
    <property type="entry name" value="Mt_Rho_GTPase"/>
    <property type="match status" value="1"/>
</dbReference>
<evidence type="ECO:0000259" key="16">
    <source>
        <dbReference type="PROSITE" id="PS51423"/>
    </source>
</evidence>
<dbReference type="Pfam" id="PF00071">
    <property type="entry name" value="Ras"/>
    <property type="match status" value="2"/>
</dbReference>
<dbReference type="OrthoDB" id="10020961at2759"/>
<feature type="domain" description="EF-hand" evidence="15">
    <location>
        <begin position="190"/>
        <end position="225"/>
    </location>
</feature>
<dbReference type="InterPro" id="IPR011992">
    <property type="entry name" value="EF-hand-dom_pair"/>
</dbReference>
<evidence type="ECO:0000256" key="14">
    <source>
        <dbReference type="SAM" id="Phobius"/>
    </source>
</evidence>
<evidence type="ECO:0000256" key="2">
    <source>
        <dbReference type="ARBA" id="ARBA00007981"/>
    </source>
</evidence>
<dbReference type="Gene3D" id="1.10.238.10">
    <property type="entry name" value="EF-hand"/>
    <property type="match status" value="2"/>
</dbReference>
<gene>
    <name evidence="17" type="primary">gemA</name>
    <name evidence="17" type="ORF">DICPUDRAFT_168763</name>
</gene>
<dbReference type="SMART" id="SM00173">
    <property type="entry name" value="RAS"/>
    <property type="match status" value="1"/>
</dbReference>
<dbReference type="GO" id="GO:0019954">
    <property type="term" value="P:asexual reproduction"/>
    <property type="evidence" value="ECO:0007669"/>
    <property type="project" value="EnsemblProtists"/>
</dbReference>
<evidence type="ECO:0000259" key="15">
    <source>
        <dbReference type="PROSITE" id="PS50222"/>
    </source>
</evidence>
<evidence type="ECO:0000256" key="9">
    <source>
        <dbReference type="ARBA" id="ARBA00022837"/>
    </source>
</evidence>
<keyword evidence="18" id="KW-1185">Reference proteome</keyword>
<dbReference type="Pfam" id="PF08355">
    <property type="entry name" value="EF_assoc_1"/>
    <property type="match status" value="1"/>
</dbReference>
<dbReference type="InterPro" id="IPR013567">
    <property type="entry name" value="EF_hand_assoc_2"/>
</dbReference>
<keyword evidence="5" id="KW-0677">Repeat</keyword>
<dbReference type="FunFam" id="3.40.50.300:FF:004833">
    <property type="entry name" value="Probable mitochondrial Rho GTPase gemA"/>
    <property type="match status" value="1"/>
</dbReference>
<dbReference type="FunCoup" id="F1A505">
    <property type="interactions" value="813"/>
</dbReference>
<keyword evidence="10 14" id="KW-1133">Transmembrane helix</keyword>
<proteinExistence type="inferred from homology"/>
<reference evidence="18" key="1">
    <citation type="journal article" date="2011" name="Genome Biol.">
        <title>Comparative genomics of the social amoebae Dictyostelium discoideum and Dictyostelium purpureum.</title>
        <authorList>
            <consortium name="US DOE Joint Genome Institute (JGI-PGF)"/>
            <person name="Sucgang R."/>
            <person name="Kuo A."/>
            <person name="Tian X."/>
            <person name="Salerno W."/>
            <person name="Parikh A."/>
            <person name="Feasley C.L."/>
            <person name="Dalin E."/>
            <person name="Tu H."/>
            <person name="Huang E."/>
            <person name="Barry K."/>
            <person name="Lindquist E."/>
            <person name="Shapiro H."/>
            <person name="Bruce D."/>
            <person name="Schmutz J."/>
            <person name="Salamov A."/>
            <person name="Fey P."/>
            <person name="Gaudet P."/>
            <person name="Anjard C."/>
            <person name="Babu M.M."/>
            <person name="Basu S."/>
            <person name="Bushmanova Y."/>
            <person name="van der Wel H."/>
            <person name="Katoh-Kurasawa M."/>
            <person name="Dinh C."/>
            <person name="Coutinho P.M."/>
            <person name="Saito T."/>
            <person name="Elias M."/>
            <person name="Schaap P."/>
            <person name="Kay R.R."/>
            <person name="Henrissat B."/>
            <person name="Eichinger L."/>
            <person name="Rivero F."/>
            <person name="Putnam N.H."/>
            <person name="West C.M."/>
            <person name="Loomis W.F."/>
            <person name="Chisholm R.L."/>
            <person name="Shaulsky G."/>
            <person name="Strassmann J.E."/>
            <person name="Queller D.C."/>
            <person name="Kuspa A."/>
            <person name="Grigoriev I.V."/>
        </authorList>
    </citation>
    <scope>NUCLEOTIDE SEQUENCE [LARGE SCALE GENOMIC DNA]</scope>
    <source>
        <strain evidence="18">QSDP1</strain>
    </source>
</reference>
<evidence type="ECO:0000256" key="6">
    <source>
        <dbReference type="ARBA" id="ARBA00022741"/>
    </source>
</evidence>
<evidence type="ECO:0000256" key="3">
    <source>
        <dbReference type="ARBA" id="ARBA00022692"/>
    </source>
</evidence>
<evidence type="ECO:0000256" key="10">
    <source>
        <dbReference type="ARBA" id="ARBA00022989"/>
    </source>
</evidence>
<dbReference type="PRINTS" id="PR00449">
    <property type="entry name" value="RASTRNSFRMNG"/>
</dbReference>
<keyword evidence="7" id="KW-1000">Mitochondrion outer membrane</keyword>
<evidence type="ECO:0000256" key="8">
    <source>
        <dbReference type="ARBA" id="ARBA00022801"/>
    </source>
</evidence>
<dbReference type="InterPro" id="IPR018247">
    <property type="entry name" value="EF_Hand_1_Ca_BS"/>
</dbReference>
<dbReference type="Proteomes" id="UP000001064">
    <property type="component" value="Unassembled WGS sequence"/>
</dbReference>
<dbReference type="GO" id="GO:0042995">
    <property type="term" value="C:cell projection"/>
    <property type="evidence" value="ECO:0000318"/>
    <property type="project" value="GO_Central"/>
</dbReference>
<dbReference type="SUPFAM" id="SSF47473">
    <property type="entry name" value="EF-hand"/>
    <property type="match status" value="1"/>
</dbReference>
<dbReference type="Gene3D" id="3.40.50.300">
    <property type="entry name" value="P-loop containing nucleotide triphosphate hydrolases"/>
    <property type="match status" value="2"/>
</dbReference>
<feature type="domain" description="EF-hand" evidence="15">
    <location>
        <begin position="298"/>
        <end position="333"/>
    </location>
</feature>
<dbReference type="SMART" id="SM00054">
    <property type="entry name" value="EFh"/>
    <property type="match status" value="2"/>
</dbReference>
<dbReference type="STRING" id="5786.F1A505"/>
<dbReference type="InParanoid" id="F1A505"/>
<evidence type="ECO:0000256" key="5">
    <source>
        <dbReference type="ARBA" id="ARBA00022737"/>
    </source>
</evidence>
<dbReference type="RefSeq" id="XP_003294749.1">
    <property type="nucleotide sequence ID" value="XM_003294701.1"/>
</dbReference>
<keyword evidence="4" id="KW-0479">Metal-binding</keyword>
<protein>
    <submittedName>
        <fullName evidence="17">GemA, miro family protein</fullName>
    </submittedName>
</protein>
<name>F1A505_DICPU</name>
<dbReference type="GO" id="GO:0005886">
    <property type="term" value="C:plasma membrane"/>
    <property type="evidence" value="ECO:0000318"/>
    <property type="project" value="GO_Central"/>
</dbReference>
<dbReference type="eggNOG" id="KOG1707">
    <property type="taxonomic scope" value="Eukaryota"/>
</dbReference>
<evidence type="ECO:0000256" key="4">
    <source>
        <dbReference type="ARBA" id="ARBA00022723"/>
    </source>
</evidence>
<dbReference type="SUPFAM" id="SSF52540">
    <property type="entry name" value="P-loop containing nucleoside triphosphate hydrolases"/>
    <property type="match status" value="2"/>
</dbReference>
<dbReference type="NCBIfam" id="TIGR00231">
    <property type="entry name" value="small_GTP"/>
    <property type="match status" value="1"/>
</dbReference>
<accession>F1A505</accession>
<feature type="transmembrane region" description="Helical" evidence="14">
    <location>
        <begin position="586"/>
        <end position="605"/>
    </location>
</feature>